<protein>
    <submittedName>
        <fullName evidence="6">Tubulin glycylase 3B</fullName>
    </submittedName>
</protein>
<evidence type="ECO:0000256" key="4">
    <source>
        <dbReference type="SAM" id="MobiDB-lite"/>
    </source>
</evidence>
<dbReference type="GO" id="GO:0015630">
    <property type="term" value="C:microtubule cytoskeleton"/>
    <property type="evidence" value="ECO:0007669"/>
    <property type="project" value="TreeGrafter"/>
</dbReference>
<feature type="compositionally biased region" description="Polar residues" evidence="4">
    <location>
        <begin position="565"/>
        <end position="578"/>
    </location>
</feature>
<keyword evidence="1" id="KW-0436">Ligase</keyword>
<keyword evidence="3" id="KW-0067">ATP-binding</keyword>
<dbReference type="AlphaFoldDB" id="A0A9P1GME7"/>
<evidence type="ECO:0000256" key="3">
    <source>
        <dbReference type="ARBA" id="ARBA00022840"/>
    </source>
</evidence>
<evidence type="ECO:0000313" key="7">
    <source>
        <dbReference type="Proteomes" id="UP001152797"/>
    </source>
</evidence>
<keyword evidence="7" id="KW-1185">Reference proteome</keyword>
<reference evidence="5" key="1">
    <citation type="submission" date="2022-10" db="EMBL/GenBank/DDBJ databases">
        <authorList>
            <person name="Chen Y."/>
            <person name="Dougan E. K."/>
            <person name="Chan C."/>
            <person name="Rhodes N."/>
            <person name="Thang M."/>
        </authorList>
    </citation>
    <scope>NUCLEOTIDE SEQUENCE</scope>
</reference>
<evidence type="ECO:0000313" key="6">
    <source>
        <dbReference type="EMBL" id="CAL4804818.1"/>
    </source>
</evidence>
<dbReference type="Gene3D" id="3.30.1490.20">
    <property type="entry name" value="ATP-grasp fold, A domain"/>
    <property type="match status" value="1"/>
</dbReference>
<evidence type="ECO:0000256" key="1">
    <source>
        <dbReference type="ARBA" id="ARBA00022598"/>
    </source>
</evidence>
<sequence length="949" mass="106765">MAESETKRRKLTSSFLLEKLQDLDIDGVEKETVAKTLLKAEASGSTTALPKPTEAEVELPELAALEMNKLLDVSGFKPLLASNTEATRPIFLRKHLLDVRDVAVDVLSAPVQEDAKRLVSLVGCPGTGKTWCGWLVAHALQNTKKKTLHVTIRGQEVIVVSEFKKKKTYEVDDWKYSMLGQVLNENPCDVCIIDVGDKSPTESNDIFRGVRTILESSADPKPFPNVKFMCLVSGHAQENIIGKDRSIAAQKLVLWSWSEDDFQSYFEASQGSANQLKEHTYRICGGSVRLWFNPAQDEENISDDVEQLEEQEMQRFLTPDHRPTSNTNHHQHSRLLAFFRNPTAFANAGEDDFKRGVVSAYIVPRSDYVIRSIKAHEKGSFSQFKKMYERLLPLNPGAAGTPFEILVHYFWEECINKKDNIQLKITDQHGLEKRTIMVDCSLLKPVAECKPVESSDDKGKDAVDANLLGYFTPKNKKNYPRLDSILRYKSAEQTEVLAIQVSIGATHQYGDKRKNALLEAGGKTSLALWDHRDKDRKCVWKSNESDDWDLVYVRCREFDDKMRSLPSNRRPSKQSNLSVDVPGTVPGSRRGACEVRRDCRLIWTKVLIPEAEKQLGAPSTNRDLEDWKRRNGLAPETRVFCITGAFPGIRKALVARGWHENDDKQSKCWDLKYALWQRDLGEMGELEESQVVNYFARNAELTSKVGLCNSLYNCCTLDRVDVDSFYPRSFDLTSPPQAAHFVEDFKLTTCRCLLRRFTELEGRVARDLEGLTGKAYPRHVLQIALDVCRRQARDVDDALDEAPMAAISEEEWMVLKDWSLKTPGKKLEAKTAPKPPSSFAKTAIDGSPHVDIVDAAHEVDGSDEEPELSPDEDSLFEVDEALLQEARQVLEELKQPQSGLDGCQNIWVLKPAGKSRGRGIQLSGRLEKIQEVALGRGAEAPLSESVTDV</sequence>
<dbReference type="InterPro" id="IPR051437">
    <property type="entry name" value="TTLL_monoglycylase"/>
</dbReference>
<dbReference type="EMBL" id="CAMXCT010006639">
    <property type="protein sequence ID" value="CAI4017506.1"/>
    <property type="molecule type" value="Genomic_DNA"/>
</dbReference>
<name>A0A9P1GME7_9DINO</name>
<dbReference type="EMBL" id="CAMXCT020006639">
    <property type="protein sequence ID" value="CAL1170881.1"/>
    <property type="molecule type" value="Genomic_DNA"/>
</dbReference>
<evidence type="ECO:0000313" key="5">
    <source>
        <dbReference type="EMBL" id="CAI4017506.1"/>
    </source>
</evidence>
<dbReference type="GO" id="GO:0005524">
    <property type="term" value="F:ATP binding"/>
    <property type="evidence" value="ECO:0007669"/>
    <property type="project" value="UniProtKB-KW"/>
</dbReference>
<gene>
    <name evidence="5" type="ORF">C1SCF055_LOCUS42146</name>
</gene>
<dbReference type="OrthoDB" id="411407at2759"/>
<comment type="caution">
    <text evidence="5">The sequence shown here is derived from an EMBL/GenBank/DDBJ whole genome shotgun (WGS) entry which is preliminary data.</text>
</comment>
<dbReference type="PANTHER" id="PTHR45870:SF2">
    <property type="entry name" value="TUBULIN MONOGLYCYLASE TTLL3"/>
    <property type="match status" value="1"/>
</dbReference>
<dbReference type="SUPFAM" id="SSF52540">
    <property type="entry name" value="P-loop containing nucleoside triphosphate hydrolases"/>
    <property type="match status" value="1"/>
</dbReference>
<dbReference type="Proteomes" id="UP001152797">
    <property type="component" value="Unassembled WGS sequence"/>
</dbReference>
<dbReference type="PANTHER" id="PTHR45870">
    <property type="entry name" value="TUBULIN MONOGLYCYLASE TTLL3"/>
    <property type="match status" value="1"/>
</dbReference>
<proteinExistence type="predicted"/>
<organism evidence="5">
    <name type="scientific">Cladocopium goreaui</name>
    <dbReference type="NCBI Taxonomy" id="2562237"/>
    <lineage>
        <taxon>Eukaryota</taxon>
        <taxon>Sar</taxon>
        <taxon>Alveolata</taxon>
        <taxon>Dinophyceae</taxon>
        <taxon>Suessiales</taxon>
        <taxon>Symbiodiniaceae</taxon>
        <taxon>Cladocopium</taxon>
    </lineage>
</organism>
<keyword evidence="2" id="KW-0547">Nucleotide-binding</keyword>
<dbReference type="GO" id="GO:0070736">
    <property type="term" value="F:protein-glycine ligase activity, initiating"/>
    <property type="evidence" value="ECO:0007669"/>
    <property type="project" value="TreeGrafter"/>
</dbReference>
<accession>A0A9P1GME7</accession>
<dbReference type="InterPro" id="IPR027417">
    <property type="entry name" value="P-loop_NTPase"/>
</dbReference>
<dbReference type="InterPro" id="IPR013815">
    <property type="entry name" value="ATP_grasp_subdomain_1"/>
</dbReference>
<reference evidence="6 7" key="2">
    <citation type="submission" date="2024-05" db="EMBL/GenBank/DDBJ databases">
        <authorList>
            <person name="Chen Y."/>
            <person name="Shah S."/>
            <person name="Dougan E. K."/>
            <person name="Thang M."/>
            <person name="Chan C."/>
        </authorList>
    </citation>
    <scope>NUCLEOTIDE SEQUENCE [LARGE SCALE GENOMIC DNA]</scope>
</reference>
<dbReference type="EMBL" id="CAMXCT030006639">
    <property type="protein sequence ID" value="CAL4804818.1"/>
    <property type="molecule type" value="Genomic_DNA"/>
</dbReference>
<feature type="region of interest" description="Disordered" evidence="4">
    <location>
        <begin position="563"/>
        <end position="583"/>
    </location>
</feature>
<evidence type="ECO:0000256" key="2">
    <source>
        <dbReference type="ARBA" id="ARBA00022741"/>
    </source>
</evidence>